<proteinExistence type="inferred from homology"/>
<protein>
    <submittedName>
        <fullName evidence="6">Transcriptional regulatory protein MoaR1</fullName>
    </submittedName>
</protein>
<dbReference type="SMART" id="SM01043">
    <property type="entry name" value="BTAD"/>
    <property type="match status" value="1"/>
</dbReference>
<evidence type="ECO:0000256" key="2">
    <source>
        <dbReference type="ARBA" id="ARBA00023012"/>
    </source>
</evidence>
<dbReference type="InterPro" id="IPR005158">
    <property type="entry name" value="BTAD"/>
</dbReference>
<dbReference type="OrthoDB" id="4336084at2"/>
<dbReference type="GO" id="GO:0000160">
    <property type="term" value="P:phosphorelay signal transduction system"/>
    <property type="evidence" value="ECO:0007669"/>
    <property type="project" value="UniProtKB-KW"/>
</dbReference>
<reference evidence="6 7" key="1">
    <citation type="submission" date="2017-11" db="EMBL/GenBank/DDBJ databases">
        <title>Complete genome sequence of Streptomyces lavendulae subsp. lavendulae CCM 3239 (formerly 'Streptomyces aureofaciens CCM 3239'), the producer of the angucycline-type antibiotic auricin.</title>
        <authorList>
            <person name="Busche T."/>
            <person name="Novakova R."/>
            <person name="Al'Dilaimi A."/>
            <person name="Homerova D."/>
            <person name="Feckova L."/>
            <person name="Rezuchova B."/>
            <person name="Mingyar E."/>
            <person name="Csolleiova D."/>
            <person name="Bekeova C."/>
            <person name="Winkler A."/>
            <person name="Sevcikova B."/>
            <person name="Kalinowski J."/>
            <person name="Kormanec J."/>
            <person name="Ruckert C."/>
        </authorList>
    </citation>
    <scope>NUCLEOTIDE SEQUENCE [LARGE SCALE GENOMIC DNA]</scope>
    <source>
        <strain evidence="6 7">CCM 3239</strain>
    </source>
</reference>
<keyword evidence="7" id="KW-1185">Reference proteome</keyword>
<dbReference type="Gene3D" id="1.10.10.10">
    <property type="entry name" value="Winged helix-like DNA-binding domain superfamily/Winged helix DNA-binding domain"/>
    <property type="match status" value="1"/>
</dbReference>
<dbReference type="EMBL" id="CP024985">
    <property type="protein sequence ID" value="ATZ22916.1"/>
    <property type="molecule type" value="Genomic_DNA"/>
</dbReference>
<accession>A0A2K8P872</accession>
<dbReference type="PANTHER" id="PTHR35807:SF1">
    <property type="entry name" value="TRANSCRIPTIONAL REGULATOR REDD"/>
    <property type="match status" value="1"/>
</dbReference>
<dbReference type="AlphaFoldDB" id="A0A2K8P872"/>
<dbReference type="GO" id="GO:0006355">
    <property type="term" value="P:regulation of DNA-templated transcription"/>
    <property type="evidence" value="ECO:0007669"/>
    <property type="project" value="InterPro"/>
</dbReference>
<dbReference type="InterPro" id="IPR051677">
    <property type="entry name" value="AfsR-DnrI-RedD_regulator"/>
</dbReference>
<keyword evidence="2" id="KW-0902">Two-component regulatory system</keyword>
<dbReference type="Pfam" id="PF03704">
    <property type="entry name" value="BTAD"/>
    <property type="match status" value="1"/>
</dbReference>
<dbReference type="KEGG" id="slx:SLAV_05050"/>
<dbReference type="InterPro" id="IPR001867">
    <property type="entry name" value="OmpR/PhoB-type_DNA-bd"/>
</dbReference>
<keyword evidence="3" id="KW-0805">Transcription regulation</keyword>
<name>A0A2K8P872_STRLA</name>
<dbReference type="InterPro" id="IPR011990">
    <property type="entry name" value="TPR-like_helical_dom_sf"/>
</dbReference>
<keyword evidence="5" id="KW-0804">Transcription</keyword>
<evidence type="ECO:0000256" key="4">
    <source>
        <dbReference type="ARBA" id="ARBA00023125"/>
    </source>
</evidence>
<keyword evidence="4" id="KW-0238">DNA-binding</keyword>
<organism evidence="6 7">
    <name type="scientific">Streptomyces lavendulae subsp. lavendulae</name>
    <dbReference type="NCBI Taxonomy" id="58340"/>
    <lineage>
        <taxon>Bacteria</taxon>
        <taxon>Bacillati</taxon>
        <taxon>Actinomycetota</taxon>
        <taxon>Actinomycetes</taxon>
        <taxon>Kitasatosporales</taxon>
        <taxon>Streptomycetaceae</taxon>
        <taxon>Streptomyces</taxon>
    </lineage>
</organism>
<dbReference type="InterPro" id="IPR036388">
    <property type="entry name" value="WH-like_DNA-bd_sf"/>
</dbReference>
<evidence type="ECO:0000313" key="7">
    <source>
        <dbReference type="Proteomes" id="UP000231791"/>
    </source>
</evidence>
<dbReference type="Gene3D" id="1.25.40.10">
    <property type="entry name" value="Tetratricopeptide repeat domain"/>
    <property type="match status" value="1"/>
</dbReference>
<evidence type="ECO:0000313" key="6">
    <source>
        <dbReference type="EMBL" id="ATZ22916.1"/>
    </source>
</evidence>
<comment type="similarity">
    <text evidence="1">Belongs to the AfsR/DnrI/RedD regulatory family.</text>
</comment>
<dbReference type="PANTHER" id="PTHR35807">
    <property type="entry name" value="TRANSCRIPTIONAL REGULATOR REDD-RELATED"/>
    <property type="match status" value="1"/>
</dbReference>
<evidence type="ECO:0000256" key="1">
    <source>
        <dbReference type="ARBA" id="ARBA00005820"/>
    </source>
</evidence>
<sequence>MRYRILGKLHVANEGKRFYLSARKKEIVLAALLARANHVVPLDELISEIWGQESPLRATTAIHVRICELRKFLRSCGIAEGPIVTRSPGYFIRVEPGELDVERFGQLAAQGRAAARAGQHNEAVEQLRAALELTQDTPLGGLRSGPIINGFVTWLDETTLDCTELLMESELALGGHRETVSRLYALFGRHPLHEAFHRQLMLALYRCDRRADALHVYRVARDVLKEELGLDPCLATRRIHHAILAADNPRLARIPA</sequence>
<dbReference type="Pfam" id="PF00486">
    <property type="entry name" value="Trans_reg_C"/>
    <property type="match status" value="1"/>
</dbReference>
<evidence type="ECO:0000256" key="5">
    <source>
        <dbReference type="ARBA" id="ARBA00023163"/>
    </source>
</evidence>
<dbReference type="SMART" id="SM00862">
    <property type="entry name" value="Trans_reg_C"/>
    <property type="match status" value="1"/>
</dbReference>
<dbReference type="InterPro" id="IPR016032">
    <property type="entry name" value="Sig_transdc_resp-reg_C-effctor"/>
</dbReference>
<dbReference type="CDD" id="cd15831">
    <property type="entry name" value="BTAD"/>
    <property type="match status" value="1"/>
</dbReference>
<dbReference type="SUPFAM" id="SSF48452">
    <property type="entry name" value="TPR-like"/>
    <property type="match status" value="1"/>
</dbReference>
<dbReference type="GO" id="GO:0003677">
    <property type="term" value="F:DNA binding"/>
    <property type="evidence" value="ECO:0007669"/>
    <property type="project" value="UniProtKB-UniRule"/>
</dbReference>
<dbReference type="SUPFAM" id="SSF46894">
    <property type="entry name" value="C-terminal effector domain of the bipartite response regulators"/>
    <property type="match status" value="1"/>
</dbReference>
<dbReference type="Proteomes" id="UP000231791">
    <property type="component" value="Chromosome"/>
</dbReference>
<evidence type="ECO:0000256" key="3">
    <source>
        <dbReference type="ARBA" id="ARBA00023015"/>
    </source>
</evidence>
<gene>
    <name evidence="6" type="primary">moaR1</name>
    <name evidence="6" type="ORF">SLAV_05050</name>
</gene>
<dbReference type="PROSITE" id="PS51755">
    <property type="entry name" value="OMPR_PHOB"/>
    <property type="match status" value="1"/>
</dbReference>